<evidence type="ECO:0000256" key="3">
    <source>
        <dbReference type="ARBA" id="ARBA00024867"/>
    </source>
</evidence>
<evidence type="ECO:0000256" key="2">
    <source>
        <dbReference type="ARBA" id="ARBA00023125"/>
    </source>
</evidence>
<feature type="domain" description="Response regulatory" evidence="5">
    <location>
        <begin position="45"/>
        <end position="159"/>
    </location>
</feature>
<keyword evidence="4" id="KW-0597">Phosphoprotein</keyword>
<dbReference type="PATRIC" id="fig|537010.4.peg.968"/>
<dbReference type="InterPro" id="IPR001789">
    <property type="entry name" value="Sig_transdc_resp-reg_receiver"/>
</dbReference>
<dbReference type="PANTHER" id="PTHR45526">
    <property type="entry name" value="TRANSCRIPTIONAL REGULATORY PROTEIN DPIA"/>
    <property type="match status" value="1"/>
</dbReference>
<dbReference type="SUPFAM" id="SSF46894">
    <property type="entry name" value="C-terminal effector domain of the bipartite response regulators"/>
    <property type="match status" value="1"/>
</dbReference>
<evidence type="ECO:0000313" key="6">
    <source>
        <dbReference type="EMBL" id="EHL08283.1"/>
    </source>
</evidence>
<feature type="modified residue" description="4-aspartylphosphate" evidence="4">
    <location>
        <position position="96"/>
    </location>
</feature>
<organism evidence="6 7">
    <name type="scientific">Desulfitobacterium hafniense DP7</name>
    <dbReference type="NCBI Taxonomy" id="537010"/>
    <lineage>
        <taxon>Bacteria</taxon>
        <taxon>Bacillati</taxon>
        <taxon>Bacillota</taxon>
        <taxon>Clostridia</taxon>
        <taxon>Eubacteriales</taxon>
        <taxon>Desulfitobacteriaceae</taxon>
        <taxon>Desulfitobacterium</taxon>
    </lineage>
</organism>
<dbReference type="InterPro" id="IPR051271">
    <property type="entry name" value="2C-system_Tx_regulators"/>
</dbReference>
<gene>
    <name evidence="6" type="ORF">HMPREF0322_01041</name>
</gene>
<proteinExistence type="predicted"/>
<evidence type="ECO:0000256" key="4">
    <source>
        <dbReference type="PROSITE-ProRule" id="PRU00169"/>
    </source>
</evidence>
<reference evidence="6 7" key="1">
    <citation type="submission" date="2011-08" db="EMBL/GenBank/DDBJ databases">
        <authorList>
            <person name="Weinstock G."/>
            <person name="Sodergren E."/>
            <person name="Clifton S."/>
            <person name="Fulton L."/>
            <person name="Fulton B."/>
            <person name="Courtney L."/>
            <person name="Fronick C."/>
            <person name="Harrison M."/>
            <person name="Strong C."/>
            <person name="Farmer C."/>
            <person name="Delahaunty K."/>
            <person name="Markovic C."/>
            <person name="Hall O."/>
            <person name="Minx P."/>
            <person name="Tomlinson C."/>
            <person name="Mitreva M."/>
            <person name="Hou S."/>
            <person name="Chen J."/>
            <person name="Wollam A."/>
            <person name="Pepin K.H."/>
            <person name="Johnson M."/>
            <person name="Bhonagiri V."/>
            <person name="Zhang X."/>
            <person name="Suruliraj S."/>
            <person name="Warren W."/>
            <person name="Chinwalla A."/>
            <person name="Mardis E.R."/>
            <person name="Wilson R.K."/>
        </authorList>
    </citation>
    <scope>NUCLEOTIDE SEQUENCE [LARGE SCALE GENOMIC DNA]</scope>
    <source>
        <strain evidence="6 7">DP7</strain>
    </source>
</reference>
<evidence type="ECO:0000313" key="7">
    <source>
        <dbReference type="Proteomes" id="UP000004416"/>
    </source>
</evidence>
<sequence>MDQGSVLFPRVTCFTGSSGVGCPPAWERWEYIVKLEMGRHTIMIRIAAVDDERHALERFERMVSEVKELELCGLFNTGKQLLAYIKEHPLDVVFLDIEMPGINGLQLSGQILDLNETIDIVFVTAFNQYAVEAFELQAMDYLMKPLSKDRLGKTVKRLLKTKGSTDRPGKPFIQCFGGFEVFLDGKALAWKNSKAKEVLAFLVHQQGVPANWEKISDAVWPDYNSEKAQTNFHATTYLLRKRLAEAGLTQILENGRGNYRIIKDQVHCDLYQLEELIKGERIVGKEEVRLLEQLEQRGYMEGSGYVWAYAKAAELDGVCKRVLKDLEKRK</sequence>
<dbReference type="GO" id="GO:0000156">
    <property type="term" value="F:phosphorelay response regulator activity"/>
    <property type="evidence" value="ECO:0007669"/>
    <property type="project" value="TreeGrafter"/>
</dbReference>
<dbReference type="EMBL" id="AFZX01000023">
    <property type="protein sequence ID" value="EHL08283.1"/>
    <property type="molecule type" value="Genomic_DNA"/>
</dbReference>
<dbReference type="SUPFAM" id="SSF52172">
    <property type="entry name" value="CheY-like"/>
    <property type="match status" value="1"/>
</dbReference>
<name>G9XJB5_DESHA</name>
<dbReference type="InterPro" id="IPR011006">
    <property type="entry name" value="CheY-like_superfamily"/>
</dbReference>
<dbReference type="AlphaFoldDB" id="G9XJB5"/>
<comment type="caution">
    <text evidence="6">The sequence shown here is derived from an EMBL/GenBank/DDBJ whole genome shotgun (WGS) entry which is preliminary data.</text>
</comment>
<dbReference type="Pfam" id="PF00072">
    <property type="entry name" value="Response_reg"/>
    <property type="match status" value="1"/>
</dbReference>
<dbReference type="GO" id="GO:0003677">
    <property type="term" value="F:DNA binding"/>
    <property type="evidence" value="ECO:0007669"/>
    <property type="project" value="UniProtKB-KW"/>
</dbReference>
<protein>
    <recommendedName>
        <fullName evidence="1">Stage 0 sporulation protein A homolog</fullName>
    </recommendedName>
</protein>
<comment type="function">
    <text evidence="3">May play the central regulatory role in sporulation. It may be an element of the effector pathway responsible for the activation of sporulation genes in response to nutritional stress. Spo0A may act in concert with spo0H (a sigma factor) to control the expression of some genes that are critical to the sporulation process.</text>
</comment>
<dbReference type="PANTHER" id="PTHR45526:SF1">
    <property type="entry name" value="TRANSCRIPTIONAL REGULATORY PROTEIN DCUR-RELATED"/>
    <property type="match status" value="1"/>
</dbReference>
<dbReference type="Gene3D" id="3.40.50.2300">
    <property type="match status" value="1"/>
</dbReference>
<dbReference type="InterPro" id="IPR016032">
    <property type="entry name" value="Sig_transdc_resp-reg_C-effctor"/>
</dbReference>
<dbReference type="Gene3D" id="1.10.10.10">
    <property type="entry name" value="Winged helix-like DNA-binding domain superfamily/Winged helix DNA-binding domain"/>
    <property type="match status" value="1"/>
</dbReference>
<dbReference type="GO" id="GO:0006355">
    <property type="term" value="P:regulation of DNA-templated transcription"/>
    <property type="evidence" value="ECO:0007669"/>
    <property type="project" value="InterPro"/>
</dbReference>
<dbReference type="HOGENOM" id="CLU_000445_14_3_9"/>
<keyword evidence="2" id="KW-0238">DNA-binding</keyword>
<evidence type="ECO:0000256" key="1">
    <source>
        <dbReference type="ARBA" id="ARBA00018672"/>
    </source>
</evidence>
<dbReference type="SMART" id="SM00448">
    <property type="entry name" value="REC"/>
    <property type="match status" value="1"/>
</dbReference>
<dbReference type="Proteomes" id="UP000004416">
    <property type="component" value="Unassembled WGS sequence"/>
</dbReference>
<evidence type="ECO:0000259" key="5">
    <source>
        <dbReference type="PROSITE" id="PS50110"/>
    </source>
</evidence>
<dbReference type="InterPro" id="IPR036388">
    <property type="entry name" value="WH-like_DNA-bd_sf"/>
</dbReference>
<accession>G9XJB5</accession>
<dbReference type="PROSITE" id="PS50110">
    <property type="entry name" value="RESPONSE_REGULATORY"/>
    <property type="match status" value="1"/>
</dbReference>